<reference evidence="6" key="1">
    <citation type="submission" date="2017-02" db="UniProtKB">
        <authorList>
            <consortium name="WormBaseParasite"/>
        </authorList>
    </citation>
    <scope>IDENTIFICATION</scope>
</reference>
<feature type="domain" description="DH" evidence="2">
    <location>
        <begin position="1219"/>
        <end position="1333"/>
    </location>
</feature>
<dbReference type="EMBL" id="UXUI01010787">
    <property type="protein sequence ID" value="VDD95626.1"/>
    <property type="molecule type" value="Genomic_DNA"/>
</dbReference>
<dbReference type="GO" id="GO:0019898">
    <property type="term" value="C:extrinsic component of membrane"/>
    <property type="evidence" value="ECO:0007669"/>
    <property type="project" value="TreeGrafter"/>
</dbReference>
<dbReference type="PROSITE" id="PS50191">
    <property type="entry name" value="CRAL_TRIO"/>
    <property type="match status" value="1"/>
</dbReference>
<evidence type="ECO:0000259" key="3">
    <source>
        <dbReference type="PROSITE" id="PS50191"/>
    </source>
</evidence>
<dbReference type="GO" id="GO:0005085">
    <property type="term" value="F:guanyl-nucleotide exchange factor activity"/>
    <property type="evidence" value="ECO:0007669"/>
    <property type="project" value="UniProtKB-KW"/>
</dbReference>
<dbReference type="STRING" id="51028.A0A0N4VJN1"/>
<dbReference type="GO" id="GO:0005737">
    <property type="term" value="C:cytoplasm"/>
    <property type="evidence" value="ECO:0007669"/>
    <property type="project" value="TreeGrafter"/>
</dbReference>
<dbReference type="InterPro" id="IPR035899">
    <property type="entry name" value="DBL_dom_sf"/>
</dbReference>
<dbReference type="InterPro" id="IPR001251">
    <property type="entry name" value="CRAL-TRIO_dom"/>
</dbReference>
<dbReference type="SMART" id="SM00516">
    <property type="entry name" value="SEC14"/>
    <property type="match status" value="1"/>
</dbReference>
<dbReference type="Pfam" id="PF13716">
    <property type="entry name" value="CRAL_TRIO_2"/>
    <property type="match status" value="1"/>
</dbReference>
<dbReference type="SUPFAM" id="SSF52087">
    <property type="entry name" value="CRAL/TRIO domain"/>
    <property type="match status" value="1"/>
</dbReference>
<dbReference type="OrthoDB" id="10256089at2759"/>
<dbReference type="Proteomes" id="UP000274131">
    <property type="component" value="Unassembled WGS sequence"/>
</dbReference>
<organism evidence="6">
    <name type="scientific">Enterobius vermicularis</name>
    <name type="common">Human pinworm</name>
    <dbReference type="NCBI Taxonomy" id="51028"/>
    <lineage>
        <taxon>Eukaryota</taxon>
        <taxon>Metazoa</taxon>
        <taxon>Ecdysozoa</taxon>
        <taxon>Nematoda</taxon>
        <taxon>Chromadorea</taxon>
        <taxon>Rhabditida</taxon>
        <taxon>Spirurina</taxon>
        <taxon>Oxyuridomorpha</taxon>
        <taxon>Oxyuroidea</taxon>
        <taxon>Oxyuridae</taxon>
        <taxon>Enterobius</taxon>
    </lineage>
</organism>
<dbReference type="InterPro" id="IPR036865">
    <property type="entry name" value="CRAL-TRIO_dom_sf"/>
</dbReference>
<evidence type="ECO:0000256" key="1">
    <source>
        <dbReference type="ARBA" id="ARBA00022658"/>
    </source>
</evidence>
<dbReference type="PANTHER" id="PTHR22826:SF106">
    <property type="entry name" value="TRIO, ISOFORM A"/>
    <property type="match status" value="1"/>
</dbReference>
<dbReference type="Gene3D" id="1.20.58.60">
    <property type="match status" value="5"/>
</dbReference>
<dbReference type="CDD" id="cd00176">
    <property type="entry name" value="SPEC"/>
    <property type="match status" value="1"/>
</dbReference>
<dbReference type="InterPro" id="IPR002017">
    <property type="entry name" value="Spectrin_repeat"/>
</dbReference>
<dbReference type="SUPFAM" id="SSF46966">
    <property type="entry name" value="Spectrin repeat"/>
    <property type="match status" value="4"/>
</dbReference>
<dbReference type="Pfam" id="PF00435">
    <property type="entry name" value="Spectrin"/>
    <property type="match status" value="1"/>
</dbReference>
<evidence type="ECO:0000259" key="2">
    <source>
        <dbReference type="PROSITE" id="PS50010"/>
    </source>
</evidence>
<gene>
    <name evidence="4" type="ORF">EVEC_LOCUS10377</name>
</gene>
<keyword evidence="1" id="KW-0344">Guanine-nucleotide releasing factor</keyword>
<dbReference type="Gene3D" id="3.40.525.10">
    <property type="entry name" value="CRAL-TRIO lipid binding domain"/>
    <property type="match status" value="1"/>
</dbReference>
<dbReference type="InterPro" id="IPR000219">
    <property type="entry name" value="DH_dom"/>
</dbReference>
<sequence length="1354" mass="156942">MEEVHGGLLKAEDILHVLRDRVAELPGTRDRKGRPVIVFPARDTPVNPDHTRNILLYLHTVTSDEYKEHGFVFIIDMRRGTTWSHVKPVLKAIQDHFPAAVHVVLIIKPDNFWEKHKTSVSSGKYKFEVQMISVENLVKYIEPSQLTREFGGTLSYDHDEWLEIRLELEKLIWQMIDVRENFEAYRKEIENAALPVDVATAQRATAAHVALRKKIITQRICGSSNSANENGFTSPNGYPGVNPDLASALPHLTALVERLREEIFVKWETLRQKLDHCYQLKLFEQDAEKMFEWIRTHFALSTQKFLDIGDSEQSTELLIAEHREFEKAANNTEVNVSHVMTVAKRLREIGNYGKAQIESVAMRLEEEWRRFKTAVDERTKLLDLALAFHHKSFLYLSNFTGWMETIGEGNSIRQCTADELENAIAEHKRFGENFVQVYAEAVGNGRALTHRLKSLGGEGMVQNESFRFVDDVIQKITRAHRELYSQWESRKLKLHSRLALIAFETDTRLVLQWLEQHGDGYLNKNTSIGLNLSQAKVLQRNHSHFRSVASNTYSNAEKLFTASKTIIETGEGDAKQMSAVVEELRRRIEQFSAKVEARRLLLDKSVLFYTHYNEMMQWYGRMEAKGVTYEKVSTSVKEGEHRKEEWNAECEATVQAFKTTMKEGDQLVRALEQQARSMNIDNTETIRVVEGLVSEIEQRHKKLADTWPRQRSALQLAVRFAVFIHECKQIIQQLQNWQDDMIALMRSDSFAERAERILPYQEENTEQVKNAVRDIMNAAAQLNQALDTSETRLTDSEGVPASELVSKSVEQLSFRQHEVMQVARETRLRIDRCMQLSRVRALALQTISMMDREELNLLRANLIPSNLEEALHAQSIHGNFQHAMEQTQQTYANFVEKTEQLIKAGSVDIDAVGELNEQVRSKWRGLVGLIEERNKLIQAAIGCYKTLHQGLLPILDQLEKEYSAGAVKDWCKECSSSSDRVEYISGLLSKHMDYKERFIKGTSYAQKNSELFLKYIRRLHSQKSSHTDYIRTHELRLLKTKEVLRDRQQKILDLWNKKKKQLDCCQQSVLLEASANQILSWIEQDGESFLKLCFGRQLVGARREQIDSYTEEFNTFMVDVKQQRAKVRMLLEMAQKRLSDATFDDTHGKEVEDWMGTVRSRFEKFCSRLNEYENNLSSISGRKSELNKTKEELSLDRHSDSSLESKIDSSRLGNEANRKVREPMMELIKSERDYIDDLRRCISIYLEAYRFAEKTVPAAIRNKEREIFSNIDQLYRFHSEMISLFSLRIFLPQLEKYENDPEEVGCCFVFSVETLNNLYTEYCVNKEQNNYLIGLPEAIEFFSVSVESGFRRMI</sequence>
<dbReference type="CDD" id="cd00170">
    <property type="entry name" value="SEC14"/>
    <property type="match status" value="1"/>
</dbReference>
<dbReference type="Gene3D" id="1.20.900.10">
    <property type="entry name" value="Dbl homology (DH) domain"/>
    <property type="match status" value="1"/>
</dbReference>
<name>A0A0N4VJN1_ENTVE</name>
<accession>A0A0N4VJN1</accession>
<protein>
    <submittedName>
        <fullName evidence="6">Kalirin</fullName>
    </submittedName>
</protein>
<dbReference type="InterPro" id="IPR051336">
    <property type="entry name" value="RhoGEF_Guanine_NuclExch_SF"/>
</dbReference>
<feature type="domain" description="CRAL-TRIO" evidence="3">
    <location>
        <begin position="27"/>
        <end position="158"/>
    </location>
</feature>
<dbReference type="InterPro" id="IPR018159">
    <property type="entry name" value="Spectrin/alpha-actinin"/>
</dbReference>
<dbReference type="PROSITE" id="PS50010">
    <property type="entry name" value="DH_2"/>
    <property type="match status" value="1"/>
</dbReference>
<evidence type="ECO:0000313" key="5">
    <source>
        <dbReference type="Proteomes" id="UP000274131"/>
    </source>
</evidence>
<dbReference type="WBParaSite" id="EVEC_0001105201-mRNA-1">
    <property type="protein sequence ID" value="EVEC_0001105201-mRNA-1"/>
    <property type="gene ID" value="EVEC_0001105201"/>
</dbReference>
<keyword evidence="5" id="KW-1185">Reference proteome</keyword>
<evidence type="ECO:0000313" key="6">
    <source>
        <dbReference type="WBParaSite" id="EVEC_0001105201-mRNA-1"/>
    </source>
</evidence>
<evidence type="ECO:0000313" key="4">
    <source>
        <dbReference type="EMBL" id="VDD95626.1"/>
    </source>
</evidence>
<dbReference type="Pfam" id="PF00621">
    <property type="entry name" value="RhoGEF"/>
    <property type="match status" value="1"/>
</dbReference>
<dbReference type="SMART" id="SM00150">
    <property type="entry name" value="SPEC"/>
    <property type="match status" value="6"/>
</dbReference>
<proteinExistence type="predicted"/>
<dbReference type="PANTHER" id="PTHR22826">
    <property type="entry name" value="RHO GUANINE EXCHANGE FACTOR-RELATED"/>
    <property type="match status" value="1"/>
</dbReference>
<reference evidence="4 5" key="2">
    <citation type="submission" date="2018-10" db="EMBL/GenBank/DDBJ databases">
        <authorList>
            <consortium name="Pathogen Informatics"/>
        </authorList>
    </citation>
    <scope>NUCLEOTIDE SEQUENCE [LARGE SCALE GENOMIC DNA]</scope>
</reference>
<dbReference type="SUPFAM" id="SSF48065">
    <property type="entry name" value="DBL homology domain (DH-domain)"/>
    <property type="match status" value="1"/>
</dbReference>